<dbReference type="InterPro" id="IPR001647">
    <property type="entry name" value="HTH_TetR"/>
</dbReference>
<gene>
    <name evidence="4" type="ORF">HD596_011075</name>
</gene>
<dbReference type="EMBL" id="JACHMB010000001">
    <property type="protein sequence ID" value="MBB5784319.1"/>
    <property type="molecule type" value="Genomic_DNA"/>
</dbReference>
<evidence type="ECO:0000256" key="1">
    <source>
        <dbReference type="ARBA" id="ARBA00023125"/>
    </source>
</evidence>
<dbReference type="PROSITE" id="PS50977">
    <property type="entry name" value="HTH_TETR_2"/>
    <property type="match status" value="1"/>
</dbReference>
<dbReference type="Gene3D" id="1.10.357.10">
    <property type="entry name" value="Tetracycline Repressor, domain 2"/>
    <property type="match status" value="1"/>
</dbReference>
<dbReference type="GO" id="GO:0000976">
    <property type="term" value="F:transcription cis-regulatory region binding"/>
    <property type="evidence" value="ECO:0007669"/>
    <property type="project" value="TreeGrafter"/>
</dbReference>
<keyword evidence="5" id="KW-1185">Reference proteome</keyword>
<dbReference type="InterPro" id="IPR036271">
    <property type="entry name" value="Tet_transcr_reg_TetR-rel_C_sf"/>
</dbReference>
<dbReference type="PRINTS" id="PR00455">
    <property type="entry name" value="HTHTETR"/>
</dbReference>
<protein>
    <submittedName>
        <fullName evidence="4">AcrR family transcriptional regulator</fullName>
    </submittedName>
</protein>
<proteinExistence type="predicted"/>
<name>A0A7W9LHV8_9ACTN</name>
<keyword evidence="1 2" id="KW-0238">DNA-binding</keyword>
<dbReference type="Proteomes" id="UP000579153">
    <property type="component" value="Unassembled WGS sequence"/>
</dbReference>
<dbReference type="PANTHER" id="PTHR30055:SF146">
    <property type="entry name" value="HTH-TYPE TRANSCRIPTIONAL DUAL REGULATOR CECR"/>
    <property type="match status" value="1"/>
</dbReference>
<evidence type="ECO:0000259" key="3">
    <source>
        <dbReference type="PROSITE" id="PS50977"/>
    </source>
</evidence>
<evidence type="ECO:0000256" key="2">
    <source>
        <dbReference type="PROSITE-ProRule" id="PRU00335"/>
    </source>
</evidence>
<organism evidence="4 5">
    <name type="scientific">Nonomuraea jabiensis</name>
    <dbReference type="NCBI Taxonomy" id="882448"/>
    <lineage>
        <taxon>Bacteria</taxon>
        <taxon>Bacillati</taxon>
        <taxon>Actinomycetota</taxon>
        <taxon>Actinomycetes</taxon>
        <taxon>Streptosporangiales</taxon>
        <taxon>Streptosporangiaceae</taxon>
        <taxon>Nonomuraea</taxon>
    </lineage>
</organism>
<evidence type="ECO:0000313" key="5">
    <source>
        <dbReference type="Proteomes" id="UP000579153"/>
    </source>
</evidence>
<dbReference type="SUPFAM" id="SSF48498">
    <property type="entry name" value="Tetracyclin repressor-like, C-terminal domain"/>
    <property type="match status" value="1"/>
</dbReference>
<dbReference type="RefSeq" id="WP_185077279.1">
    <property type="nucleotide sequence ID" value="NZ_JACHMB010000001.1"/>
</dbReference>
<dbReference type="AlphaFoldDB" id="A0A7W9LHV8"/>
<dbReference type="PANTHER" id="PTHR30055">
    <property type="entry name" value="HTH-TYPE TRANSCRIPTIONAL REGULATOR RUTR"/>
    <property type="match status" value="1"/>
</dbReference>
<dbReference type="SUPFAM" id="SSF46689">
    <property type="entry name" value="Homeodomain-like"/>
    <property type="match status" value="1"/>
</dbReference>
<dbReference type="InterPro" id="IPR050109">
    <property type="entry name" value="HTH-type_TetR-like_transc_reg"/>
</dbReference>
<evidence type="ECO:0000313" key="4">
    <source>
        <dbReference type="EMBL" id="MBB5784319.1"/>
    </source>
</evidence>
<accession>A0A7W9LHV8</accession>
<reference evidence="4 5" key="1">
    <citation type="submission" date="2020-08" db="EMBL/GenBank/DDBJ databases">
        <title>Sequencing the genomes of 1000 actinobacteria strains.</title>
        <authorList>
            <person name="Klenk H.-P."/>
        </authorList>
    </citation>
    <scope>NUCLEOTIDE SEQUENCE [LARGE SCALE GENOMIC DNA]</scope>
    <source>
        <strain evidence="4 5">DSM 45507</strain>
    </source>
</reference>
<feature type="domain" description="HTH tetR-type" evidence="3">
    <location>
        <begin position="6"/>
        <end position="66"/>
    </location>
</feature>
<dbReference type="GO" id="GO:0003700">
    <property type="term" value="F:DNA-binding transcription factor activity"/>
    <property type="evidence" value="ECO:0007669"/>
    <property type="project" value="TreeGrafter"/>
</dbReference>
<feature type="DNA-binding region" description="H-T-H motif" evidence="2">
    <location>
        <begin position="29"/>
        <end position="48"/>
    </location>
</feature>
<dbReference type="Pfam" id="PF00440">
    <property type="entry name" value="TetR_N"/>
    <property type="match status" value="1"/>
</dbReference>
<dbReference type="InterPro" id="IPR009057">
    <property type="entry name" value="Homeodomain-like_sf"/>
</dbReference>
<comment type="caution">
    <text evidence="4">The sequence shown here is derived from an EMBL/GenBank/DDBJ whole genome shotgun (WGS) entry which is preliminary data.</text>
</comment>
<sequence>MGSPEGGERELILRTATRLFAALSYDGTSTEQIAEAAGLDTAALSAHFPTKRVLYLMVMEEAHRVLAEVIAARADELRDTPPERRPEALHRFVDGYIDLCADHPEVPALWMHRWLSDASDIDLEPLNAQPLAQRAIDSIDAIAKPADADAQFIAYTMIWCIHGFTLSGVLDGTGQRRSADDPRTLRRFRAHMHQLLDRALRLSE</sequence>